<dbReference type="GO" id="GO:0000049">
    <property type="term" value="F:tRNA binding"/>
    <property type="evidence" value="ECO:0007669"/>
    <property type="project" value="InterPro"/>
</dbReference>
<dbReference type="Proteomes" id="UP000262195">
    <property type="component" value="Unassembled WGS sequence"/>
</dbReference>
<comment type="catalytic activity">
    <reaction evidence="12 13">
        <text>tRNA(Ile) + L-isoleucine + ATP = L-isoleucyl-tRNA(Ile) + AMP + diphosphate</text>
        <dbReference type="Rhea" id="RHEA:11060"/>
        <dbReference type="Rhea" id="RHEA-COMP:9666"/>
        <dbReference type="Rhea" id="RHEA-COMP:9695"/>
        <dbReference type="ChEBI" id="CHEBI:30616"/>
        <dbReference type="ChEBI" id="CHEBI:33019"/>
        <dbReference type="ChEBI" id="CHEBI:58045"/>
        <dbReference type="ChEBI" id="CHEBI:78442"/>
        <dbReference type="ChEBI" id="CHEBI:78528"/>
        <dbReference type="ChEBI" id="CHEBI:456215"/>
        <dbReference type="EC" id="6.1.1.5"/>
    </reaction>
</comment>
<dbReference type="InterPro" id="IPR023585">
    <property type="entry name" value="Ile-tRNA-ligase_type1"/>
</dbReference>
<dbReference type="STRING" id="1121105.GCA_000421665_00402"/>
<dbReference type="Gene3D" id="3.90.740.10">
    <property type="entry name" value="Valyl/Leucyl/Isoleucyl-tRNA synthetase, editing domain"/>
    <property type="match status" value="1"/>
</dbReference>
<feature type="binding site" evidence="13">
    <location>
        <position position="889"/>
    </location>
    <ligand>
        <name>Zn(2+)</name>
        <dbReference type="ChEBI" id="CHEBI:29105"/>
    </ligand>
</feature>
<dbReference type="GO" id="GO:0004822">
    <property type="term" value="F:isoleucine-tRNA ligase activity"/>
    <property type="evidence" value="ECO:0007669"/>
    <property type="project" value="UniProtKB-UniRule"/>
</dbReference>
<feature type="binding site" evidence="13">
    <location>
        <position position="892"/>
    </location>
    <ligand>
        <name>Zn(2+)</name>
        <dbReference type="ChEBI" id="CHEBI:29105"/>
    </ligand>
</feature>
<evidence type="ECO:0000256" key="7">
    <source>
        <dbReference type="ARBA" id="ARBA00022833"/>
    </source>
</evidence>
<dbReference type="InterPro" id="IPR050081">
    <property type="entry name" value="Ile-tRNA_ligase"/>
</dbReference>
<feature type="binding site" evidence="13">
    <location>
        <position position="554"/>
    </location>
    <ligand>
        <name>L-isoleucyl-5'-AMP</name>
        <dbReference type="ChEBI" id="CHEBI:178002"/>
    </ligand>
</feature>
<evidence type="ECO:0000259" key="14">
    <source>
        <dbReference type="Pfam" id="PF00133"/>
    </source>
</evidence>
<keyword evidence="9 13" id="KW-0648">Protein biosynthesis</keyword>
<keyword evidence="8 13" id="KW-0067">ATP-binding</keyword>
<feature type="domain" description="Methionyl/Valyl/Leucyl/Isoleucyl-tRNA synthetase anticodon-binding" evidence="15">
    <location>
        <begin position="678"/>
        <end position="830"/>
    </location>
</feature>
<keyword evidence="13" id="KW-0479">Metal-binding</keyword>
<dbReference type="PRINTS" id="PR00984">
    <property type="entry name" value="TRNASYNTHILE"/>
</dbReference>
<dbReference type="InterPro" id="IPR014729">
    <property type="entry name" value="Rossmann-like_a/b/a_fold"/>
</dbReference>
<reference evidence="16 17" key="1">
    <citation type="journal article" date="2018" name="Nat. Biotechnol.">
        <title>A standardized bacterial taxonomy based on genome phylogeny substantially revises the tree of life.</title>
        <authorList>
            <person name="Parks D.H."/>
            <person name="Chuvochina M."/>
            <person name="Waite D.W."/>
            <person name="Rinke C."/>
            <person name="Skarshewski A."/>
            <person name="Chaumeil P.A."/>
            <person name="Hugenholtz P."/>
        </authorList>
    </citation>
    <scope>NUCLEOTIDE SEQUENCE [LARGE SCALE GENOMIC DNA]</scope>
    <source>
        <strain evidence="16">UBA11306</strain>
    </source>
</reference>
<dbReference type="Gene3D" id="1.10.730.20">
    <property type="match status" value="1"/>
</dbReference>
<dbReference type="Gene3D" id="3.40.50.620">
    <property type="entry name" value="HUPs"/>
    <property type="match status" value="2"/>
</dbReference>
<evidence type="ECO:0000313" key="16">
    <source>
        <dbReference type="EMBL" id="HCS93911.1"/>
    </source>
</evidence>
<comment type="subunit">
    <text evidence="3 13">Monomer.</text>
</comment>
<comment type="domain">
    <text evidence="13">IleRS has two distinct active sites: one for aminoacylation and one for editing. The misactivated valine is translocated from the active site to the editing site, which sterically excludes the correctly activated isoleucine. The single editing site contains two valyl binding pockets, one specific for each substrate (Val-AMP or Val-tRNA(Ile)).</text>
</comment>
<dbReference type="PANTHER" id="PTHR42765:SF1">
    <property type="entry name" value="ISOLEUCINE--TRNA LIGASE, MITOCHONDRIAL"/>
    <property type="match status" value="1"/>
</dbReference>
<dbReference type="CDD" id="cd00818">
    <property type="entry name" value="IleRS_core"/>
    <property type="match status" value="1"/>
</dbReference>
<dbReference type="GO" id="GO:0008270">
    <property type="term" value="F:zinc ion binding"/>
    <property type="evidence" value="ECO:0007669"/>
    <property type="project" value="UniProtKB-UniRule"/>
</dbReference>
<dbReference type="GO" id="GO:0006428">
    <property type="term" value="P:isoleucyl-tRNA aminoacylation"/>
    <property type="evidence" value="ECO:0007669"/>
    <property type="project" value="UniProtKB-UniRule"/>
</dbReference>
<comment type="caution">
    <text evidence="16">The sequence shown here is derived from an EMBL/GenBank/DDBJ whole genome shotgun (WGS) entry which is preliminary data.</text>
</comment>
<dbReference type="InterPro" id="IPR002301">
    <property type="entry name" value="Ile-tRNA-ligase"/>
</dbReference>
<feature type="binding site" evidence="13">
    <location>
        <position position="912"/>
    </location>
    <ligand>
        <name>Zn(2+)</name>
        <dbReference type="ChEBI" id="CHEBI:29105"/>
    </ligand>
</feature>
<keyword evidence="4 13" id="KW-0963">Cytoplasm</keyword>
<dbReference type="InterPro" id="IPR002300">
    <property type="entry name" value="aa-tRNA-synth_Ia"/>
</dbReference>
<comment type="subcellular location">
    <subcellularLocation>
        <location evidence="1 13">Cytoplasm</location>
    </subcellularLocation>
</comment>
<accession>A0A3D4S7H4</accession>
<comment type="cofactor">
    <cofactor evidence="13">
        <name>Zn(2+)</name>
        <dbReference type="ChEBI" id="CHEBI:29105"/>
    </cofactor>
    <text evidence="13">Binds 1 zinc ion per subunit.</text>
</comment>
<dbReference type="EC" id="6.1.1.5" evidence="13"/>
<proteinExistence type="inferred from homology"/>
<dbReference type="Pfam" id="PF08264">
    <property type="entry name" value="Anticodon_1"/>
    <property type="match status" value="1"/>
</dbReference>
<evidence type="ECO:0000259" key="15">
    <source>
        <dbReference type="Pfam" id="PF08264"/>
    </source>
</evidence>
<evidence type="ECO:0000256" key="3">
    <source>
        <dbReference type="ARBA" id="ARBA00011245"/>
    </source>
</evidence>
<evidence type="ECO:0000256" key="6">
    <source>
        <dbReference type="ARBA" id="ARBA00022741"/>
    </source>
</evidence>
<organism evidence="16 17">
    <name type="scientific">Bavariicoccus seileri</name>
    <dbReference type="NCBI Taxonomy" id="549685"/>
    <lineage>
        <taxon>Bacteria</taxon>
        <taxon>Bacillati</taxon>
        <taxon>Bacillota</taxon>
        <taxon>Bacilli</taxon>
        <taxon>Lactobacillales</taxon>
        <taxon>Enterococcaceae</taxon>
        <taxon>Bavariicoccus</taxon>
    </lineage>
</organism>
<evidence type="ECO:0000256" key="13">
    <source>
        <dbReference type="HAMAP-Rule" id="MF_02002"/>
    </source>
</evidence>
<dbReference type="HAMAP" id="MF_02002">
    <property type="entry name" value="Ile_tRNA_synth_type1"/>
    <property type="match status" value="1"/>
</dbReference>
<evidence type="ECO:0000313" key="17">
    <source>
        <dbReference type="Proteomes" id="UP000262195"/>
    </source>
</evidence>
<evidence type="ECO:0000256" key="1">
    <source>
        <dbReference type="ARBA" id="ARBA00004496"/>
    </source>
</evidence>
<dbReference type="InterPro" id="IPR009080">
    <property type="entry name" value="tRNAsynth_Ia_anticodon-bd"/>
</dbReference>
<dbReference type="FunFam" id="3.90.740.10:FF:000006">
    <property type="entry name" value="Isoleucine--tRNA ligase"/>
    <property type="match status" value="1"/>
</dbReference>
<dbReference type="SUPFAM" id="SSF52374">
    <property type="entry name" value="Nucleotidylyl transferase"/>
    <property type="match status" value="1"/>
</dbReference>
<protein>
    <recommendedName>
        <fullName evidence="13">Isoleucine--tRNA ligase</fullName>
        <ecNumber evidence="13">6.1.1.5</ecNumber>
    </recommendedName>
    <alternativeName>
        <fullName evidence="13">Isoleucyl-tRNA synthetase</fullName>
        <shortName evidence="13">IleRS</shortName>
    </alternativeName>
</protein>
<dbReference type="Pfam" id="PF00133">
    <property type="entry name" value="tRNA-synt_1"/>
    <property type="match status" value="1"/>
</dbReference>
<dbReference type="InterPro" id="IPR009008">
    <property type="entry name" value="Val/Leu/Ile-tRNA-synth_edit"/>
</dbReference>
<dbReference type="FunFam" id="1.10.10.830:FF:000001">
    <property type="entry name" value="Isoleucine--tRNA ligase"/>
    <property type="match status" value="1"/>
</dbReference>
<keyword evidence="5 13" id="KW-0436">Ligase</keyword>
<dbReference type="SUPFAM" id="SSF50677">
    <property type="entry name" value="ValRS/IleRS/LeuRS editing domain"/>
    <property type="match status" value="1"/>
</dbReference>
<keyword evidence="6 13" id="KW-0547">Nucleotide-binding</keyword>
<keyword evidence="10 13" id="KW-0030">Aminoacyl-tRNA synthetase</keyword>
<dbReference type="InterPro" id="IPR001412">
    <property type="entry name" value="aa-tRNA-synth_I_CS"/>
</dbReference>
<dbReference type="NCBIfam" id="TIGR00392">
    <property type="entry name" value="ileS"/>
    <property type="match status" value="1"/>
</dbReference>
<feature type="domain" description="Aminoacyl-tRNA synthetase class Ia" evidence="14">
    <location>
        <begin position="28"/>
        <end position="634"/>
    </location>
</feature>
<dbReference type="CDD" id="cd07960">
    <property type="entry name" value="Anticodon_Ia_Ile_BEm"/>
    <property type="match status" value="1"/>
</dbReference>
<dbReference type="PROSITE" id="PS00178">
    <property type="entry name" value="AA_TRNA_LIGASE_I"/>
    <property type="match status" value="1"/>
</dbReference>
<dbReference type="Gene3D" id="1.10.10.830">
    <property type="entry name" value="Ile-tRNA synthetase CP2 domain-like"/>
    <property type="match status" value="1"/>
</dbReference>
<keyword evidence="7 13" id="KW-0862">Zinc</keyword>
<comment type="function">
    <text evidence="11 13">Catalyzes the attachment of isoleucine to tRNA(Ile). As IleRS can inadvertently accommodate and process structurally similar amino acids such as valine, to avoid such errors it has two additional distinct tRNA(Ile)-dependent editing activities. One activity is designated as 'pretransfer' editing and involves the hydrolysis of activated Val-AMP. The other activity is designated 'posttransfer' editing and involves deacylation of mischarged Val-tRNA(Ile).</text>
</comment>
<evidence type="ECO:0000256" key="8">
    <source>
        <dbReference type="ARBA" id="ARBA00022840"/>
    </source>
</evidence>
<dbReference type="SUPFAM" id="SSF47323">
    <property type="entry name" value="Anticodon-binding domain of a subclass of class I aminoacyl-tRNA synthetases"/>
    <property type="match status" value="1"/>
</dbReference>
<evidence type="ECO:0000256" key="9">
    <source>
        <dbReference type="ARBA" id="ARBA00022917"/>
    </source>
</evidence>
<dbReference type="PANTHER" id="PTHR42765">
    <property type="entry name" value="SOLEUCYL-TRNA SYNTHETASE"/>
    <property type="match status" value="1"/>
</dbReference>
<comment type="similarity">
    <text evidence="2 13">Belongs to the class-I aminoacyl-tRNA synthetase family. IleS type 1 subfamily.</text>
</comment>
<dbReference type="FunFam" id="1.10.730.20:FF:000001">
    <property type="entry name" value="Isoleucine--tRNA ligase"/>
    <property type="match status" value="1"/>
</dbReference>
<evidence type="ECO:0000256" key="12">
    <source>
        <dbReference type="ARBA" id="ARBA00048359"/>
    </source>
</evidence>
<name>A0A3D4S7H4_9ENTE</name>
<dbReference type="InterPro" id="IPR013155">
    <property type="entry name" value="M/V/L/I-tRNA-synth_anticd-bd"/>
</dbReference>
<dbReference type="GO" id="GO:0005524">
    <property type="term" value="F:ATP binding"/>
    <property type="evidence" value="ECO:0007669"/>
    <property type="project" value="UniProtKB-UniRule"/>
</dbReference>
<sequence length="929" mass="106661">MKLKETLQLGKTKFPMRGNLPVKEVERQAEWEKADVYHQRLKLNKGHKSFVLHDGPPYANGAVHMGHALNKISKDIIIRSKAMQGYYSPYVPGWDTHGLPIEQALKNSKGVDRKKMTVAEFRKRCEEYAKEQVESQRKTFKRLGVQGEWDDPYLTFKPEYEAAQIRVFAQMAEKGYIYKGKKPIYWSPSSESSLAEAEIEYKDVKSPSIYVSFPVHDGKGVVPEDAEFIIWTTTPWTLPSNLAIAVHPDYEYVVVSVDGHHYVVAKELVEQLAGELGWEDYSIDKEFKGSALERATAHHPFYDRDSLVILGEHVTLDAGTGLVHTAPGHGDDDFIVGQKYGLEILSPIDDQGRFTNEAPGFEGVFYDDANKQITELLKEKGRLLKLEFFTHSYPHDWRTKKPVIFRATPQWFASIASFRQEILDIIDHDVKWLHPSGKKRIYNMVRDRGDWVISRQRVWGVPLPIFYAENGEAIITHETTEHVADLFEKHGSNIWFEWETNDLLPEGFTHPASPNDQFTQEYDIMDVWFDSGTSYAGVLKTRPYLSFPADMYLEGSDQYRGWFNSSLTTSVAVNGCAPYREVLSQGFVNDAFGKKMSKSLGNVISPDKEMKSKGADIIRLWTASVDYVSDVRVSDDILNQVSEVYRKIRNTMRFMLANTSDFDPETDRVPYEELRSVDQYIEVRRNDVMKTIIDAYNHYDFVKVYKTVINFVTVDLSQFYLDFAKDVLYIEAKNNHSRLAMQTVIYDSLVSLTKVLTPILVHTSEEVWEYLKEPEDYVQLSNFPEVVTYANEAELKEEWEAFMTVRDDIMKALETARNEKLIGKSFEAMVTVYPTAEVKKIYNQLSESVDLAQILIVSKFVVSDEKSPQEATPFQTQAVLVGKAPGRVCERCRATKEDVGTIPEAPELCRRCYDIVKENYPQYFTEKEN</sequence>
<evidence type="ECO:0000256" key="11">
    <source>
        <dbReference type="ARBA" id="ARBA00025217"/>
    </source>
</evidence>
<dbReference type="FunFam" id="3.40.50.620:FF:000152">
    <property type="entry name" value="Isoleucine--tRNA ligase"/>
    <property type="match status" value="1"/>
</dbReference>
<dbReference type="InterPro" id="IPR033708">
    <property type="entry name" value="Anticodon_Ile_BEm"/>
</dbReference>
<evidence type="ECO:0000256" key="10">
    <source>
        <dbReference type="ARBA" id="ARBA00023146"/>
    </source>
</evidence>
<dbReference type="AlphaFoldDB" id="A0A3D4S7H4"/>
<feature type="short sequence motif" description="'HIGH' region" evidence="13">
    <location>
        <begin position="57"/>
        <end position="67"/>
    </location>
</feature>
<dbReference type="GO" id="GO:0002161">
    <property type="term" value="F:aminoacyl-tRNA deacylase activity"/>
    <property type="evidence" value="ECO:0007669"/>
    <property type="project" value="InterPro"/>
</dbReference>
<feature type="short sequence motif" description="'KMSKS' region" evidence="13">
    <location>
        <begin position="595"/>
        <end position="599"/>
    </location>
</feature>
<dbReference type="EMBL" id="DQHO01000027">
    <property type="protein sequence ID" value="HCS93911.1"/>
    <property type="molecule type" value="Genomic_DNA"/>
</dbReference>
<gene>
    <name evidence="13" type="primary">ileS</name>
    <name evidence="16" type="ORF">DIW15_04295</name>
</gene>
<feature type="binding site" evidence="13">
    <location>
        <position position="909"/>
    </location>
    <ligand>
        <name>Zn(2+)</name>
        <dbReference type="ChEBI" id="CHEBI:29105"/>
    </ligand>
</feature>
<dbReference type="GO" id="GO:0005829">
    <property type="term" value="C:cytosol"/>
    <property type="evidence" value="ECO:0007669"/>
    <property type="project" value="TreeGrafter"/>
</dbReference>
<evidence type="ECO:0000256" key="5">
    <source>
        <dbReference type="ARBA" id="ARBA00022598"/>
    </source>
</evidence>
<evidence type="ECO:0000256" key="4">
    <source>
        <dbReference type="ARBA" id="ARBA00022490"/>
    </source>
</evidence>
<evidence type="ECO:0000256" key="2">
    <source>
        <dbReference type="ARBA" id="ARBA00006887"/>
    </source>
</evidence>
<feature type="binding site" evidence="13">
    <location>
        <position position="598"/>
    </location>
    <ligand>
        <name>ATP</name>
        <dbReference type="ChEBI" id="CHEBI:30616"/>
    </ligand>
</feature>